<proteinExistence type="predicted"/>
<sequence>MDIHRHAATPGQGLFAKERVILADDNAGNAALPSAGFSFFNGGQHEFVHAP</sequence>
<keyword evidence="2" id="KW-1185">Reference proteome</keyword>
<dbReference type="Proteomes" id="UP001205843">
    <property type="component" value="Unassembled WGS sequence"/>
</dbReference>
<name>A0AAE3G5S9_9GAMM</name>
<reference evidence="1" key="1">
    <citation type="submission" date="2022-03" db="EMBL/GenBank/DDBJ databases">
        <title>Genomic Encyclopedia of Type Strains, Phase III (KMG-III): the genomes of soil and plant-associated and newly described type strains.</title>
        <authorList>
            <person name="Whitman W."/>
        </authorList>
    </citation>
    <scope>NUCLEOTIDE SEQUENCE</scope>
    <source>
        <strain evidence="1">ANL 6-2</strain>
    </source>
</reference>
<comment type="caution">
    <text evidence="1">The sequence shown here is derived from an EMBL/GenBank/DDBJ whole genome shotgun (WGS) entry which is preliminary data.</text>
</comment>
<dbReference type="EMBL" id="JALJXV010000009">
    <property type="protein sequence ID" value="MCP1676435.1"/>
    <property type="molecule type" value="Genomic_DNA"/>
</dbReference>
<protein>
    <submittedName>
        <fullName evidence="1">Uncharacterized protein</fullName>
    </submittedName>
</protein>
<organism evidence="1 2">
    <name type="scientific">Natronocella acetinitrilica</name>
    <dbReference type="NCBI Taxonomy" id="414046"/>
    <lineage>
        <taxon>Bacteria</taxon>
        <taxon>Pseudomonadati</taxon>
        <taxon>Pseudomonadota</taxon>
        <taxon>Gammaproteobacteria</taxon>
        <taxon>Chromatiales</taxon>
        <taxon>Ectothiorhodospiraceae</taxon>
        <taxon>Natronocella</taxon>
    </lineage>
</organism>
<evidence type="ECO:0000313" key="2">
    <source>
        <dbReference type="Proteomes" id="UP001205843"/>
    </source>
</evidence>
<gene>
    <name evidence="1" type="ORF">J2T57_003596</name>
</gene>
<evidence type="ECO:0000313" key="1">
    <source>
        <dbReference type="EMBL" id="MCP1676435.1"/>
    </source>
</evidence>
<dbReference type="AlphaFoldDB" id="A0AAE3G5S9"/>
<accession>A0AAE3G5S9</accession>